<dbReference type="AlphaFoldDB" id="A0A6A4GB16"/>
<reference evidence="2" key="1">
    <citation type="journal article" date="2019" name="Environ. Microbiol.">
        <title>Fungal ecological strategies reflected in gene transcription - a case study of two litter decomposers.</title>
        <authorList>
            <person name="Barbi F."/>
            <person name="Kohler A."/>
            <person name="Barry K."/>
            <person name="Baskaran P."/>
            <person name="Daum C."/>
            <person name="Fauchery L."/>
            <person name="Ihrmark K."/>
            <person name="Kuo A."/>
            <person name="LaButti K."/>
            <person name="Lipzen A."/>
            <person name="Morin E."/>
            <person name="Grigoriev I.V."/>
            <person name="Henrissat B."/>
            <person name="Lindahl B."/>
            <person name="Martin F."/>
        </authorList>
    </citation>
    <scope>NUCLEOTIDE SEQUENCE</scope>
    <source>
        <strain evidence="2">JB14</strain>
    </source>
</reference>
<accession>A0A6A4GB16</accession>
<keyword evidence="3" id="KW-1185">Reference proteome</keyword>
<feature type="non-terminal residue" evidence="2">
    <location>
        <position position="1"/>
    </location>
</feature>
<organism evidence="2 3">
    <name type="scientific">Gymnopus androsaceus JB14</name>
    <dbReference type="NCBI Taxonomy" id="1447944"/>
    <lineage>
        <taxon>Eukaryota</taxon>
        <taxon>Fungi</taxon>
        <taxon>Dikarya</taxon>
        <taxon>Basidiomycota</taxon>
        <taxon>Agaricomycotina</taxon>
        <taxon>Agaricomycetes</taxon>
        <taxon>Agaricomycetidae</taxon>
        <taxon>Agaricales</taxon>
        <taxon>Marasmiineae</taxon>
        <taxon>Omphalotaceae</taxon>
        <taxon>Gymnopus</taxon>
    </lineage>
</organism>
<feature type="region of interest" description="Disordered" evidence="1">
    <location>
        <begin position="526"/>
        <end position="632"/>
    </location>
</feature>
<feature type="region of interest" description="Disordered" evidence="1">
    <location>
        <begin position="190"/>
        <end position="223"/>
    </location>
</feature>
<sequence length="655" mass="75722">RYKKVLSEAELKDSGIREKCNEERTEEWDRVQEANVFDAEQAGEVQSKWNAQILEQCKEVTLEEVDVVEARIVVRHKCVKWYRDMRKNVLSHLLSITEYGPHYDACRKDRLADESAYRAAQFVDEKRAALIQKTLANEVKKLARKNKGPDPPSHATESKLRVLARKLYLSQYEAARKKALIAYKKVVADSEAEQMDEETDEDFVPDNDHADTEQSEQDDNYQQVDENLEQDEIDRKADEDLLEQAADVNPRLAHFLSMQLEDRMFNGAQVLLGKKLSPSFNSRRTMYEEMRASYDDLRVVAREFWSEMVYSEDWLLEYDEDERASNTCIGNTDEVIEAIEELGNFYRSQAVKYYGQEISPTDFPLDYNWDLGLWAKLEDKAQYESSRREFHSKIKNLSSDTALEQEYKRIKSILHHRIHVDAMFPKAAKVDKMAAKAISARQRLDCIPPKPDKWNERIQWLWLKLEILSYSDLQHEAIVDGQALPETPAGLKDFFHPMGNYLIEWQERMKNKALIIGRNSSECLENQKQDLPKSPLVSYESSPARGSPMKDGQENTIDNSRDQAGKGLCASKSPVKRPLAKDFAMDDEVSDVGSDEEEEEEEDEEEDEDDQEGEEDEHEEGNENQAGRLDKAVKMELMAAEAEYKRSVESIAKKH</sequence>
<feature type="non-terminal residue" evidence="2">
    <location>
        <position position="655"/>
    </location>
</feature>
<feature type="compositionally biased region" description="Acidic residues" evidence="1">
    <location>
        <begin position="585"/>
        <end position="622"/>
    </location>
</feature>
<name>A0A6A4GB16_9AGAR</name>
<gene>
    <name evidence="2" type="ORF">BT96DRAFT_951993</name>
</gene>
<feature type="compositionally biased region" description="Acidic residues" evidence="1">
    <location>
        <begin position="190"/>
        <end position="205"/>
    </location>
</feature>
<evidence type="ECO:0000256" key="1">
    <source>
        <dbReference type="SAM" id="MobiDB-lite"/>
    </source>
</evidence>
<proteinExistence type="predicted"/>
<evidence type="ECO:0000313" key="3">
    <source>
        <dbReference type="Proteomes" id="UP000799118"/>
    </source>
</evidence>
<dbReference type="Proteomes" id="UP000799118">
    <property type="component" value="Unassembled WGS sequence"/>
</dbReference>
<protein>
    <submittedName>
        <fullName evidence="2">Uncharacterized protein</fullName>
    </submittedName>
</protein>
<evidence type="ECO:0000313" key="2">
    <source>
        <dbReference type="EMBL" id="KAE9382673.1"/>
    </source>
</evidence>
<dbReference type="EMBL" id="ML771152">
    <property type="protein sequence ID" value="KAE9382673.1"/>
    <property type="molecule type" value="Genomic_DNA"/>
</dbReference>